<reference evidence="2 3" key="1">
    <citation type="submission" date="2020-11" db="EMBL/GenBank/DDBJ databases">
        <title>genome sequence of strain KACC 18849.</title>
        <authorList>
            <person name="Gao J."/>
            <person name="Zhang X."/>
        </authorList>
    </citation>
    <scope>NUCLEOTIDE SEQUENCE [LARGE SCALE GENOMIC DNA]</scope>
    <source>
        <strain evidence="2 3">KACC 18849</strain>
    </source>
</reference>
<dbReference type="RefSeq" id="WP_198575874.1">
    <property type="nucleotide sequence ID" value="NZ_JADWOX010000005.1"/>
</dbReference>
<organism evidence="2 3">
    <name type="scientific">Caulobacter hibisci</name>
    <dbReference type="NCBI Taxonomy" id="2035993"/>
    <lineage>
        <taxon>Bacteria</taxon>
        <taxon>Pseudomonadati</taxon>
        <taxon>Pseudomonadota</taxon>
        <taxon>Alphaproteobacteria</taxon>
        <taxon>Caulobacterales</taxon>
        <taxon>Caulobacteraceae</taxon>
        <taxon>Caulobacter</taxon>
    </lineage>
</organism>
<protein>
    <recommendedName>
        <fullName evidence="4">Iron uptake protein</fullName>
    </recommendedName>
</protein>
<name>A0ABS0SWK4_9CAUL</name>
<evidence type="ECO:0000313" key="2">
    <source>
        <dbReference type="EMBL" id="MBI1683958.1"/>
    </source>
</evidence>
<evidence type="ECO:0000256" key="1">
    <source>
        <dbReference type="SAM" id="Phobius"/>
    </source>
</evidence>
<accession>A0ABS0SWK4</accession>
<comment type="caution">
    <text evidence="2">The sequence shown here is derived from an EMBL/GenBank/DDBJ whole genome shotgun (WGS) entry which is preliminary data.</text>
</comment>
<feature type="transmembrane region" description="Helical" evidence="1">
    <location>
        <begin position="12"/>
        <end position="30"/>
    </location>
</feature>
<feature type="transmembrane region" description="Helical" evidence="1">
    <location>
        <begin position="36"/>
        <end position="56"/>
    </location>
</feature>
<dbReference type="EMBL" id="JADWOX010000005">
    <property type="protein sequence ID" value="MBI1683958.1"/>
    <property type="molecule type" value="Genomic_DNA"/>
</dbReference>
<feature type="transmembrane region" description="Helical" evidence="1">
    <location>
        <begin position="63"/>
        <end position="85"/>
    </location>
</feature>
<evidence type="ECO:0000313" key="3">
    <source>
        <dbReference type="Proteomes" id="UP000639859"/>
    </source>
</evidence>
<dbReference type="Proteomes" id="UP000639859">
    <property type="component" value="Unassembled WGS sequence"/>
</dbReference>
<evidence type="ECO:0008006" key="4">
    <source>
        <dbReference type="Google" id="ProtNLM"/>
    </source>
</evidence>
<keyword evidence="1" id="KW-0472">Membrane</keyword>
<keyword evidence="3" id="KW-1185">Reference proteome</keyword>
<proteinExistence type="predicted"/>
<keyword evidence="1" id="KW-1133">Transmembrane helix</keyword>
<keyword evidence="1" id="KW-0812">Transmembrane</keyword>
<gene>
    <name evidence="2" type="ORF">I4Q42_09785</name>
</gene>
<sequence length="90" mass="9341">MLTVSSRGLRIVVWWAVCMAAAASPGWYLLAAPSALSVKAFATLAAITLALAALLLRPGFLAIVSGLFSAVVGAIALLWTAAYIVTHHFS</sequence>